<evidence type="ECO:0008006" key="4">
    <source>
        <dbReference type="Google" id="ProtNLM"/>
    </source>
</evidence>
<reference evidence="3" key="1">
    <citation type="journal article" date="2019" name="Int. J. Syst. Evol. Microbiol.">
        <title>The Global Catalogue of Microorganisms (GCM) 10K type strain sequencing project: providing services to taxonomists for standard genome sequencing and annotation.</title>
        <authorList>
            <consortium name="The Broad Institute Genomics Platform"/>
            <consortium name="The Broad Institute Genome Sequencing Center for Infectious Disease"/>
            <person name="Wu L."/>
            <person name="Ma J."/>
        </authorList>
    </citation>
    <scope>NUCLEOTIDE SEQUENCE [LARGE SCALE GENOMIC DNA]</scope>
    <source>
        <strain evidence="3">JCM 16908</strain>
    </source>
</reference>
<protein>
    <recommendedName>
        <fullName evidence="4">Cytochrome P450</fullName>
    </recommendedName>
</protein>
<feature type="compositionally biased region" description="Basic and acidic residues" evidence="1">
    <location>
        <begin position="17"/>
        <end position="31"/>
    </location>
</feature>
<gene>
    <name evidence="2" type="ORF">GCM10022226_39180</name>
</gene>
<dbReference type="Proteomes" id="UP001500888">
    <property type="component" value="Unassembled WGS sequence"/>
</dbReference>
<dbReference type="EMBL" id="BAAAZR010000008">
    <property type="protein sequence ID" value="GAA3814461.1"/>
    <property type="molecule type" value="Genomic_DNA"/>
</dbReference>
<comment type="caution">
    <text evidence="2">The sequence shown here is derived from an EMBL/GenBank/DDBJ whole genome shotgun (WGS) entry which is preliminary data.</text>
</comment>
<evidence type="ECO:0000313" key="2">
    <source>
        <dbReference type="EMBL" id="GAA3814461.1"/>
    </source>
</evidence>
<feature type="region of interest" description="Disordered" evidence="1">
    <location>
        <begin position="1"/>
        <end position="31"/>
    </location>
</feature>
<name>A0ABP7IBW8_9ACTN</name>
<organism evidence="2 3">
    <name type="scientific">Sphaerisporangium flaviroseum</name>
    <dbReference type="NCBI Taxonomy" id="509199"/>
    <lineage>
        <taxon>Bacteria</taxon>
        <taxon>Bacillati</taxon>
        <taxon>Actinomycetota</taxon>
        <taxon>Actinomycetes</taxon>
        <taxon>Streptosporangiales</taxon>
        <taxon>Streptosporangiaceae</taxon>
        <taxon>Sphaerisporangium</taxon>
    </lineage>
</organism>
<evidence type="ECO:0000256" key="1">
    <source>
        <dbReference type="SAM" id="MobiDB-lite"/>
    </source>
</evidence>
<evidence type="ECO:0000313" key="3">
    <source>
        <dbReference type="Proteomes" id="UP001500888"/>
    </source>
</evidence>
<accession>A0ABP7IBW8</accession>
<sequence length="72" mass="8290">MPVGRLTSPSRYPGAGGRDRDGRRQVDRPSMEMRIGFRALLQRFPELRLTVPDTEPAFRDQMEVYGVLPVTW</sequence>
<proteinExistence type="predicted"/>
<keyword evidence="3" id="KW-1185">Reference proteome</keyword>